<dbReference type="AlphaFoldDB" id="A0AAV3RXH4"/>
<accession>A0AAV3RXH4</accession>
<keyword evidence="1" id="KW-0732">Signal</keyword>
<evidence type="ECO:0000313" key="2">
    <source>
        <dbReference type="EMBL" id="GAA0186433.1"/>
    </source>
</evidence>
<protein>
    <submittedName>
        <fullName evidence="2">Uncharacterized protein</fullName>
    </submittedName>
</protein>
<organism evidence="2 3">
    <name type="scientific">Lithospermum erythrorhizon</name>
    <name type="common">Purple gromwell</name>
    <name type="synonym">Lithospermum officinale var. erythrorhizon</name>
    <dbReference type="NCBI Taxonomy" id="34254"/>
    <lineage>
        <taxon>Eukaryota</taxon>
        <taxon>Viridiplantae</taxon>
        <taxon>Streptophyta</taxon>
        <taxon>Embryophyta</taxon>
        <taxon>Tracheophyta</taxon>
        <taxon>Spermatophyta</taxon>
        <taxon>Magnoliopsida</taxon>
        <taxon>eudicotyledons</taxon>
        <taxon>Gunneridae</taxon>
        <taxon>Pentapetalae</taxon>
        <taxon>asterids</taxon>
        <taxon>lamiids</taxon>
        <taxon>Boraginales</taxon>
        <taxon>Boraginaceae</taxon>
        <taxon>Boraginoideae</taxon>
        <taxon>Lithospermeae</taxon>
        <taxon>Lithospermum</taxon>
    </lineage>
</organism>
<feature type="signal peptide" evidence="1">
    <location>
        <begin position="1"/>
        <end position="23"/>
    </location>
</feature>
<comment type="caution">
    <text evidence="2">The sequence shown here is derived from an EMBL/GenBank/DDBJ whole genome shotgun (WGS) entry which is preliminary data.</text>
</comment>
<feature type="chain" id="PRO_5043394062" evidence="1">
    <location>
        <begin position="24"/>
        <end position="80"/>
    </location>
</feature>
<dbReference type="EMBL" id="BAABME010013701">
    <property type="protein sequence ID" value="GAA0186433.1"/>
    <property type="molecule type" value="Genomic_DNA"/>
</dbReference>
<reference evidence="2 3" key="1">
    <citation type="submission" date="2024-01" db="EMBL/GenBank/DDBJ databases">
        <title>The complete chloroplast genome sequence of Lithospermum erythrorhizon: insights into the phylogenetic relationship among Boraginaceae species and the maternal lineages of purple gromwells.</title>
        <authorList>
            <person name="Okada T."/>
            <person name="Watanabe K."/>
        </authorList>
    </citation>
    <scope>NUCLEOTIDE SEQUENCE [LARGE SCALE GENOMIC DNA]</scope>
</reference>
<name>A0AAV3RXH4_LITER</name>
<evidence type="ECO:0000313" key="3">
    <source>
        <dbReference type="Proteomes" id="UP001454036"/>
    </source>
</evidence>
<keyword evidence="3" id="KW-1185">Reference proteome</keyword>
<evidence type="ECO:0000256" key="1">
    <source>
        <dbReference type="SAM" id="SignalP"/>
    </source>
</evidence>
<proteinExistence type="predicted"/>
<gene>
    <name evidence="2" type="ORF">LIER_33721</name>
</gene>
<sequence>MAFKLYVVIFILCFNTFSPIVVSTSRGLNSNVNIDQDLPNQVVTDIEINDYSPPRANPGHDPKLPPPASSVLTMIEYNHD</sequence>
<dbReference type="Proteomes" id="UP001454036">
    <property type="component" value="Unassembled WGS sequence"/>
</dbReference>